<evidence type="ECO:0000313" key="1">
    <source>
        <dbReference type="EMBL" id="MFC3490953.1"/>
    </source>
</evidence>
<proteinExistence type="predicted"/>
<dbReference type="RefSeq" id="WP_387968977.1">
    <property type="nucleotide sequence ID" value="NZ_JBHRWO010000002.1"/>
</dbReference>
<comment type="caution">
    <text evidence="1">The sequence shown here is derived from an EMBL/GenBank/DDBJ whole genome shotgun (WGS) entry which is preliminary data.</text>
</comment>
<protein>
    <submittedName>
        <fullName evidence="1">Uncharacterized protein</fullName>
    </submittedName>
</protein>
<dbReference type="Proteomes" id="UP001595712">
    <property type="component" value="Unassembled WGS sequence"/>
</dbReference>
<dbReference type="SUPFAM" id="SSF56973">
    <property type="entry name" value="Aerolisin/ETX pore-forming domain"/>
    <property type="match status" value="1"/>
</dbReference>
<gene>
    <name evidence="1" type="ORF">ACFO8M_00405</name>
</gene>
<organism evidence="1 2">
    <name type="scientific">Glycomyces rhizosphaerae</name>
    <dbReference type="NCBI Taxonomy" id="2054422"/>
    <lineage>
        <taxon>Bacteria</taxon>
        <taxon>Bacillati</taxon>
        <taxon>Actinomycetota</taxon>
        <taxon>Actinomycetes</taxon>
        <taxon>Glycomycetales</taxon>
        <taxon>Glycomycetaceae</taxon>
        <taxon>Glycomyces</taxon>
    </lineage>
</organism>
<dbReference type="EMBL" id="JBHRWO010000002">
    <property type="protein sequence ID" value="MFC3490953.1"/>
    <property type="molecule type" value="Genomic_DNA"/>
</dbReference>
<reference evidence="2" key="1">
    <citation type="journal article" date="2019" name="Int. J. Syst. Evol. Microbiol.">
        <title>The Global Catalogue of Microorganisms (GCM) 10K type strain sequencing project: providing services to taxonomists for standard genome sequencing and annotation.</title>
        <authorList>
            <consortium name="The Broad Institute Genomics Platform"/>
            <consortium name="The Broad Institute Genome Sequencing Center for Infectious Disease"/>
            <person name="Wu L."/>
            <person name="Ma J."/>
        </authorList>
    </citation>
    <scope>NUCLEOTIDE SEQUENCE [LARGE SCALE GENOMIC DNA]</scope>
    <source>
        <strain evidence="2">CGMCC 4.7396</strain>
    </source>
</reference>
<keyword evidence="2" id="KW-1185">Reference proteome</keyword>
<evidence type="ECO:0000313" key="2">
    <source>
        <dbReference type="Proteomes" id="UP001595712"/>
    </source>
</evidence>
<name>A0ABV7PUW2_9ACTN</name>
<sequence length="250" mass="27768">MNERLDLDKVTTKEPDNHKIDKRLRGFGNDPDNLEATCDRVPEDGIDHVLERISQSNGGLSTWLWVRPRKLTYSFGPQHPVGAGFINQTNRPAEKELGWTDKVGTKTDFSVSASASASVLGLFTASITTSFGMEWSTEKTFSDSFKISLDPGEYGWLTRRGMTCSADVDFIFPGINFFGQLQRGYTWRATIEGYAGNDGRPDSWITGHAQKVDPSLYSLFEKDPLQQFVQAESDGLLIHTPAPLKMPAAV</sequence>
<accession>A0ABV7PUW2</accession>